<dbReference type="AlphaFoldDB" id="A0A375HYM9"/>
<reference evidence="1 2" key="1">
    <citation type="submission" date="2018-01" db="EMBL/GenBank/DDBJ databases">
        <authorList>
            <person name="Clerissi C."/>
        </authorList>
    </citation>
    <scope>NUCLEOTIDE SEQUENCE [LARGE SCALE GENOMIC DNA]</scope>
    <source>
        <strain evidence="1">Cupriavidus taiwanensis SWF 66322</strain>
        <plasmid evidence="2">cbm2636p</plasmid>
    </source>
</reference>
<proteinExistence type="predicted"/>
<organism evidence="1 2">
    <name type="scientific">Cupriavidus taiwanensis</name>
    <dbReference type="NCBI Taxonomy" id="164546"/>
    <lineage>
        <taxon>Bacteria</taxon>
        <taxon>Pseudomonadati</taxon>
        <taxon>Pseudomonadota</taxon>
        <taxon>Betaproteobacteria</taxon>
        <taxon>Burkholderiales</taxon>
        <taxon>Burkholderiaceae</taxon>
        <taxon>Cupriavidus</taxon>
    </lineage>
</organism>
<evidence type="ECO:0000313" key="1">
    <source>
        <dbReference type="EMBL" id="SPD69713.1"/>
    </source>
</evidence>
<accession>A0A375HYM9</accession>
<sequence length="48" mass="5315">MRNLLGPPAKALSPYRGHPLAYTDALIQELIALKQGFPLPLRVLQGFE</sequence>
<protein>
    <submittedName>
        <fullName evidence="1">Uncharacterized protein</fullName>
    </submittedName>
</protein>
<dbReference type="EMBL" id="LT984815">
    <property type="protein sequence ID" value="SPD69713.1"/>
    <property type="molecule type" value="Genomic_DNA"/>
</dbReference>
<geneLocation type="plasmid" evidence="2">
    <name>cbm2636p</name>
</geneLocation>
<name>A0A375HYM9_9BURK</name>
<gene>
    <name evidence="1" type="ORF">CBM2636_P20400</name>
</gene>
<keyword evidence="1" id="KW-0614">Plasmid</keyword>
<evidence type="ECO:0000313" key="2">
    <source>
        <dbReference type="Proteomes" id="UP000254259"/>
    </source>
</evidence>
<dbReference type="Proteomes" id="UP000254259">
    <property type="component" value="Plasmid CBM2636p"/>
</dbReference>